<evidence type="ECO:0000256" key="1">
    <source>
        <dbReference type="SAM" id="Coils"/>
    </source>
</evidence>
<gene>
    <name evidence="2" type="ORF">Tci_007825</name>
</gene>
<accession>A0A6L2JGX2</accession>
<proteinExistence type="predicted"/>
<reference evidence="2" key="1">
    <citation type="journal article" date="2019" name="Sci. Rep.">
        <title>Draft genome of Tanacetum cinerariifolium, the natural source of mosquito coil.</title>
        <authorList>
            <person name="Yamashiro T."/>
            <person name="Shiraishi A."/>
            <person name="Satake H."/>
            <person name="Nakayama K."/>
        </authorList>
    </citation>
    <scope>NUCLEOTIDE SEQUENCE</scope>
</reference>
<comment type="caution">
    <text evidence="2">The sequence shown here is derived from an EMBL/GenBank/DDBJ whole genome shotgun (WGS) entry which is preliminary data.</text>
</comment>
<sequence>MVEVPYTAEYNVFVVNTQHFEQSEYIINTCVVEKVDSNVIPNSTDMCDNDIQTDQNTEDEGAALANLFAYLKLDIEENKTIQNQLKKANTSLTQELKKCKSTLAETSRTLGESNSIRDSCLIALQNKQTKFEMYNAFNNRTVDYEKLEHAHSEFQCLYLHKVKECKCLGQKLLKQTESVSKEVYTALLRSLAKLEKHLISLELALQQCQEQMKNDTVCKEKASNVFKKEREHYFKIQDLKAQLQDKNNAISKLKKLIEKMKGKSVDTTFEKQLILRKPPLQPIRN</sequence>
<name>A0A6L2JGX2_TANCI</name>
<protein>
    <submittedName>
        <fullName evidence="2">Uncharacterized protein</fullName>
    </submittedName>
</protein>
<keyword evidence="1" id="KW-0175">Coiled coil</keyword>
<dbReference type="AlphaFoldDB" id="A0A6L2JGX2"/>
<dbReference type="EMBL" id="BKCJ010000738">
    <property type="protein sequence ID" value="GEU35847.1"/>
    <property type="molecule type" value="Genomic_DNA"/>
</dbReference>
<evidence type="ECO:0000313" key="2">
    <source>
        <dbReference type="EMBL" id="GEU35847.1"/>
    </source>
</evidence>
<feature type="coiled-coil region" evidence="1">
    <location>
        <begin position="236"/>
        <end position="263"/>
    </location>
</feature>
<organism evidence="2">
    <name type="scientific">Tanacetum cinerariifolium</name>
    <name type="common">Dalmatian daisy</name>
    <name type="synonym">Chrysanthemum cinerariifolium</name>
    <dbReference type="NCBI Taxonomy" id="118510"/>
    <lineage>
        <taxon>Eukaryota</taxon>
        <taxon>Viridiplantae</taxon>
        <taxon>Streptophyta</taxon>
        <taxon>Embryophyta</taxon>
        <taxon>Tracheophyta</taxon>
        <taxon>Spermatophyta</taxon>
        <taxon>Magnoliopsida</taxon>
        <taxon>eudicotyledons</taxon>
        <taxon>Gunneridae</taxon>
        <taxon>Pentapetalae</taxon>
        <taxon>asterids</taxon>
        <taxon>campanulids</taxon>
        <taxon>Asterales</taxon>
        <taxon>Asteraceae</taxon>
        <taxon>Asteroideae</taxon>
        <taxon>Anthemideae</taxon>
        <taxon>Anthemidinae</taxon>
        <taxon>Tanacetum</taxon>
    </lineage>
</organism>